<sequence>MGRSAKGYKKPTLKEKQQNRKSKSSLTNNHDGAIKDWSAPSATVRLAAAAVSQSAGPSKKNQAKLAPDEEEEDLDDEDDIDLDEDVNQSKSTEATSSLGGEKSKKKRDLRARSRGATGSGGVDGEEARTPREQGIDYLQLWQGRKKEIASARIKQGRPVQK</sequence>
<evidence type="ECO:0000313" key="5">
    <source>
        <dbReference type="Proteomes" id="UP000836402"/>
    </source>
</evidence>
<organism evidence="3 4">
    <name type="scientific">Tilletia caries</name>
    <name type="common">wheat bunt fungus</name>
    <dbReference type="NCBI Taxonomy" id="13290"/>
    <lineage>
        <taxon>Eukaryota</taxon>
        <taxon>Fungi</taxon>
        <taxon>Dikarya</taxon>
        <taxon>Basidiomycota</taxon>
        <taxon>Ustilaginomycotina</taxon>
        <taxon>Exobasidiomycetes</taxon>
        <taxon>Tilletiales</taxon>
        <taxon>Tilletiaceae</taxon>
        <taxon>Tilletia</taxon>
    </lineage>
</organism>
<dbReference type="AlphaFoldDB" id="A0A177VBU2"/>
<reference evidence="2" key="3">
    <citation type="submission" date="2020-10" db="EMBL/GenBank/DDBJ databases">
        <authorList>
            <person name="Sedaghatjoo S."/>
        </authorList>
    </citation>
    <scope>NUCLEOTIDE SEQUENCE</scope>
    <source>
        <strain evidence="2">AZH3</strain>
    </source>
</reference>
<dbReference type="EMBL" id="LWDD02000056">
    <property type="protein sequence ID" value="KAE8264601.1"/>
    <property type="molecule type" value="Genomic_DNA"/>
</dbReference>
<reference evidence="3" key="2">
    <citation type="journal article" date="2019" name="IMA Fungus">
        <title>Genome sequencing and comparison of five Tilletia species to identify candidate genes for the detection of regulated species infecting wheat.</title>
        <authorList>
            <person name="Nguyen H.D.T."/>
            <person name="Sultana T."/>
            <person name="Kesanakurti P."/>
            <person name="Hambleton S."/>
        </authorList>
    </citation>
    <scope>NUCLEOTIDE SEQUENCE</scope>
    <source>
        <strain evidence="3">DAOMC 238032</strain>
    </source>
</reference>
<evidence type="ECO:0000313" key="3">
    <source>
        <dbReference type="EMBL" id="KAE8264601.1"/>
    </source>
</evidence>
<name>A0A177VBU2_9BASI</name>
<feature type="compositionally biased region" description="Basic residues" evidence="1">
    <location>
        <begin position="103"/>
        <end position="113"/>
    </location>
</feature>
<evidence type="ECO:0000256" key="1">
    <source>
        <dbReference type="SAM" id="MobiDB-lite"/>
    </source>
</evidence>
<keyword evidence="5" id="KW-1185">Reference proteome</keyword>
<dbReference type="EMBL" id="CAJHJG010006363">
    <property type="protein sequence ID" value="CAD6956531.1"/>
    <property type="molecule type" value="Genomic_DNA"/>
</dbReference>
<feature type="compositionally biased region" description="Acidic residues" evidence="1">
    <location>
        <begin position="68"/>
        <end position="86"/>
    </location>
</feature>
<gene>
    <name evidence="3" type="ORF">A4X03_0g823</name>
    <name evidence="2" type="ORF">JKIAZH3_G6083</name>
</gene>
<feature type="compositionally biased region" description="Basic residues" evidence="1">
    <location>
        <begin position="1"/>
        <end position="11"/>
    </location>
</feature>
<protein>
    <submittedName>
        <fullName evidence="3">Uncharacterized protein</fullName>
    </submittedName>
</protein>
<dbReference type="Proteomes" id="UP000077671">
    <property type="component" value="Unassembled WGS sequence"/>
</dbReference>
<evidence type="ECO:0000313" key="2">
    <source>
        <dbReference type="EMBL" id="CAD6956531.1"/>
    </source>
</evidence>
<feature type="region of interest" description="Disordered" evidence="1">
    <location>
        <begin position="1"/>
        <end position="134"/>
    </location>
</feature>
<reference evidence="3" key="1">
    <citation type="submission" date="2016-04" db="EMBL/GenBank/DDBJ databases">
        <authorList>
            <person name="Nguyen H.D."/>
            <person name="Kesanakurti P."/>
            <person name="Cullis J."/>
            <person name="Levesque C.A."/>
            <person name="Hambleton S."/>
        </authorList>
    </citation>
    <scope>NUCLEOTIDE SEQUENCE</scope>
    <source>
        <strain evidence="3">DAOMC 238032</strain>
    </source>
</reference>
<feature type="compositionally biased region" description="Polar residues" evidence="1">
    <location>
        <begin position="88"/>
        <end position="98"/>
    </location>
</feature>
<accession>A0A177VBU2</accession>
<feature type="compositionally biased region" description="Polar residues" evidence="1">
    <location>
        <begin position="51"/>
        <end position="60"/>
    </location>
</feature>
<proteinExistence type="predicted"/>
<dbReference type="Proteomes" id="UP000836402">
    <property type="component" value="Unassembled WGS sequence"/>
</dbReference>
<comment type="caution">
    <text evidence="3">The sequence shown here is derived from an EMBL/GenBank/DDBJ whole genome shotgun (WGS) entry which is preliminary data.</text>
</comment>
<feature type="compositionally biased region" description="Basic and acidic residues" evidence="1">
    <location>
        <begin position="125"/>
        <end position="134"/>
    </location>
</feature>
<evidence type="ECO:0000313" key="4">
    <source>
        <dbReference type="Proteomes" id="UP000077671"/>
    </source>
</evidence>